<dbReference type="GeneID" id="6751161"/>
<keyword evidence="1" id="KW-1133">Transmembrane helix</keyword>
<proteinExistence type="predicted"/>
<dbReference type="Proteomes" id="UP000009022">
    <property type="component" value="Unassembled WGS sequence"/>
</dbReference>
<dbReference type="STRING" id="10228.B3RP11"/>
<dbReference type="CTD" id="6751161"/>
<dbReference type="Gene3D" id="3.40.50.410">
    <property type="entry name" value="von Willebrand factor, type A domain"/>
    <property type="match status" value="1"/>
</dbReference>
<accession>B3RP11</accession>
<feature type="domain" description="VWFA" evidence="2">
    <location>
        <begin position="219"/>
        <end position="356"/>
    </location>
</feature>
<evidence type="ECO:0000259" key="2">
    <source>
        <dbReference type="PROSITE" id="PS50234"/>
    </source>
</evidence>
<dbReference type="AlphaFoldDB" id="B3RP11"/>
<dbReference type="InterPro" id="IPR051173">
    <property type="entry name" value="Ca_channel_alpha-2/delta"/>
</dbReference>
<dbReference type="eggNOG" id="KOG2353">
    <property type="taxonomic scope" value="Eukaryota"/>
</dbReference>
<dbReference type="InterPro" id="IPR036465">
    <property type="entry name" value="vWFA_dom_sf"/>
</dbReference>
<protein>
    <recommendedName>
        <fullName evidence="2">VWFA domain-containing protein</fullName>
    </recommendedName>
</protein>
<evidence type="ECO:0000313" key="3">
    <source>
        <dbReference type="EMBL" id="EDV27551.1"/>
    </source>
</evidence>
<dbReference type="PANTHER" id="PTHR10166:SF66">
    <property type="entry name" value="VWFA AND CACHE DOMAIN-CONTAINING PROTEIN CG16868"/>
    <property type="match status" value="1"/>
</dbReference>
<dbReference type="PhylomeDB" id="B3RP11"/>
<dbReference type="RefSeq" id="XP_002109385.1">
    <property type="nucleotide sequence ID" value="XM_002109349.1"/>
</dbReference>
<dbReference type="SUPFAM" id="SSF53300">
    <property type="entry name" value="vWA-like"/>
    <property type="match status" value="1"/>
</dbReference>
<evidence type="ECO:0000256" key="1">
    <source>
        <dbReference type="SAM" id="Phobius"/>
    </source>
</evidence>
<keyword evidence="1" id="KW-0472">Membrane</keyword>
<dbReference type="InterPro" id="IPR002035">
    <property type="entry name" value="VWF_A"/>
</dbReference>
<dbReference type="PROSITE" id="PS50234">
    <property type="entry name" value="VWFA"/>
    <property type="match status" value="1"/>
</dbReference>
<dbReference type="EMBL" id="DS985242">
    <property type="protein sequence ID" value="EDV27551.1"/>
    <property type="molecule type" value="Genomic_DNA"/>
</dbReference>
<sequence length="356" mass="39898">MKISIDRKSNLSIRILIIIGLVVPYHAVTLNHDVKGWATTLGEEMMVFTEKILSPGKIQRFYDGIDYQQNLTSAVAIVEDLRRQLNASLADIIKFVQSAKSNIESGYSSKQAQSSTSYQLCCNPINLRFNKELNDKINLSSPCITFPVETTQSYIPNSLKLAYRQNFADNLSVKWQYFAGADNIFYQYPTTQRYCKTNYTTETKFKQWYVNAASPSSKRLVLVLDRSGSMSGDRFLKVKEAATAVLDSLGPNDEIGVIAFDDEIRIHGGCKVTTVSPATPQSIIFLKDFINNKIQPEFGSTGYVPALKHAFDMLSTNMTSKAKTKTNLIVFLTDGHPDEPESQILDVIKNRNEALV</sequence>
<dbReference type="InParanoid" id="B3RP11"/>
<evidence type="ECO:0000313" key="4">
    <source>
        <dbReference type="Proteomes" id="UP000009022"/>
    </source>
</evidence>
<name>B3RP11_TRIAD</name>
<dbReference type="PANTHER" id="PTHR10166">
    <property type="entry name" value="VOLTAGE-DEPENDENT CALCIUM CHANNEL SUBUNIT ALPHA-2/DELTA-RELATED"/>
    <property type="match status" value="1"/>
</dbReference>
<keyword evidence="4" id="KW-1185">Reference proteome</keyword>
<dbReference type="Pfam" id="PF13519">
    <property type="entry name" value="VWA_2"/>
    <property type="match status" value="1"/>
</dbReference>
<dbReference type="KEGG" id="tad:TRIADDRAFT_53363"/>
<dbReference type="HOGENOM" id="CLU_845284_0_0_1"/>
<dbReference type="OMA" id="RIHGGCK"/>
<reference evidence="3 4" key="1">
    <citation type="journal article" date="2008" name="Nature">
        <title>The Trichoplax genome and the nature of placozoans.</title>
        <authorList>
            <person name="Srivastava M."/>
            <person name="Begovic E."/>
            <person name="Chapman J."/>
            <person name="Putnam N.H."/>
            <person name="Hellsten U."/>
            <person name="Kawashima T."/>
            <person name="Kuo A."/>
            <person name="Mitros T."/>
            <person name="Salamov A."/>
            <person name="Carpenter M.L."/>
            <person name="Signorovitch A.Y."/>
            <person name="Moreno M.A."/>
            <person name="Kamm K."/>
            <person name="Grimwood J."/>
            <person name="Schmutz J."/>
            <person name="Shapiro H."/>
            <person name="Grigoriev I.V."/>
            <person name="Buss L.W."/>
            <person name="Schierwater B."/>
            <person name="Dellaporta S.L."/>
            <person name="Rokhsar D.S."/>
        </authorList>
    </citation>
    <scope>NUCLEOTIDE SEQUENCE [LARGE SCALE GENOMIC DNA]</scope>
    <source>
        <strain evidence="3 4">Grell-BS-1999</strain>
    </source>
</reference>
<organism evidence="3 4">
    <name type="scientific">Trichoplax adhaerens</name>
    <name type="common">Trichoplax reptans</name>
    <dbReference type="NCBI Taxonomy" id="10228"/>
    <lineage>
        <taxon>Eukaryota</taxon>
        <taxon>Metazoa</taxon>
        <taxon>Placozoa</taxon>
        <taxon>Uniplacotomia</taxon>
        <taxon>Trichoplacea</taxon>
        <taxon>Trichoplacidae</taxon>
        <taxon>Trichoplax</taxon>
    </lineage>
</organism>
<dbReference type="OrthoDB" id="10054840at2759"/>
<keyword evidence="1" id="KW-0812">Transmembrane</keyword>
<feature type="transmembrane region" description="Helical" evidence="1">
    <location>
        <begin position="12"/>
        <end position="28"/>
    </location>
</feature>
<gene>
    <name evidence="3" type="ORF">TRIADDRAFT_53363</name>
</gene>